<dbReference type="AlphaFoldDB" id="A0AAW2NUP3"/>
<dbReference type="CDD" id="cd03351">
    <property type="entry name" value="LbH_UDP-GlcNAc_AT"/>
    <property type="match status" value="1"/>
</dbReference>
<keyword evidence="2" id="KW-0441">Lipid A biosynthesis</keyword>
<evidence type="ECO:0000256" key="4">
    <source>
        <dbReference type="ARBA" id="ARBA00023098"/>
    </source>
</evidence>
<name>A0AAW2NUP3_9LAMI</name>
<dbReference type="PANTHER" id="PTHR43480:SF1">
    <property type="entry name" value="ACYL-[ACYL-CARRIER-PROTEIN]--UDP-N-ACETYLGLUCOSAMINE O-ACYLTRANSFERASE, MITOCHONDRIAL-RELATED"/>
    <property type="match status" value="1"/>
</dbReference>
<evidence type="ECO:0000256" key="5">
    <source>
        <dbReference type="ARBA" id="ARBA00023315"/>
    </source>
</evidence>
<organism evidence="8">
    <name type="scientific">Sesamum calycinum</name>
    <dbReference type="NCBI Taxonomy" id="2727403"/>
    <lineage>
        <taxon>Eukaryota</taxon>
        <taxon>Viridiplantae</taxon>
        <taxon>Streptophyta</taxon>
        <taxon>Embryophyta</taxon>
        <taxon>Tracheophyta</taxon>
        <taxon>Spermatophyta</taxon>
        <taxon>Magnoliopsida</taxon>
        <taxon>eudicotyledons</taxon>
        <taxon>Gunneridae</taxon>
        <taxon>Pentapetalae</taxon>
        <taxon>asterids</taxon>
        <taxon>lamiids</taxon>
        <taxon>Lamiales</taxon>
        <taxon>Pedaliaceae</taxon>
        <taxon>Sesamum</taxon>
    </lineage>
</organism>
<proteinExistence type="predicted"/>
<keyword evidence="3" id="KW-0808">Transferase</keyword>
<dbReference type="Pfam" id="PF13720">
    <property type="entry name" value="Acetyltransf_11"/>
    <property type="match status" value="1"/>
</dbReference>
<sequence>MQDAAEGEGMDSSCAPRVRNPILLGLFRQTPVAVGNDPSIRRMNQAKPPQFLPVCKEGRDLKCGKWGNLDDSLSFLPPSVTIVASSNGCLLCCTDQIKNMDYVVCNPVTREFHMLPQPHRLYPYAATAFICKGDNESLTGLCYEIYRARVASAVSLATTLELDIFSSTTGEWTQLSLIAASPFQLSVHLGPPLVFDDVIYWRSYSYDYMIEYDPTRELVELKPLPERGQNFRIWSDHIGQSEGKIQYARADNSEIEVWVLEDIKKGEWTMTQRVSVEAMFQWNPHVVSTIYIGIQHFHPRNQLLILITFDGRPYWYNCRSGRLSAFREPKLMKLISRCPQEALNITPTRSLCAAATTTTTGSVSITPSSLNVNEEEKFSSTGTGTNCNFIHPSAVVHPNAILGQGVSIGPFCTVGPSAKLGNACRLYPASHVSGKTELGDNCILMMGAVVGDELPGHTLIGCNNIIGHHAVVGIKCQDMKYKPGSECFLQIGDNNEIREYASVHRSSLPNERTIIGDNNLIMGSCHIAHDCKVGNNNIFANNTLLAGHVVVEDFTHTAGATVIHQFCHIGSFSFIGGGSVVSQDVPKYTMVSGERAELRGLNLEGLRRRGFSVVEVKSLRAAYRKIFMPADGNFRSIEDRLTELEKDEKLNGVPAVCFLLQSIRDSFAEERRGICKFRSWAGS</sequence>
<dbReference type="InterPro" id="IPR010137">
    <property type="entry name" value="Lipid_A_LpxA"/>
</dbReference>
<dbReference type="InterPro" id="IPR056592">
    <property type="entry name" value="Beta-prop_At3g26010-like"/>
</dbReference>
<dbReference type="Pfam" id="PF24750">
    <property type="entry name" value="b-prop_At3g26010-like"/>
    <property type="match status" value="1"/>
</dbReference>
<dbReference type="PANTHER" id="PTHR43480">
    <property type="entry name" value="ACYL-[ACYL-CARRIER-PROTEIN]--UDP-N-ACETYLGLUCOSAMINE O-ACYLTRANSFERASE"/>
    <property type="match status" value="1"/>
</dbReference>
<dbReference type="NCBIfam" id="NF003657">
    <property type="entry name" value="PRK05289.1"/>
    <property type="match status" value="1"/>
</dbReference>
<dbReference type="InterPro" id="IPR017451">
    <property type="entry name" value="F-box-assoc_interact_dom"/>
</dbReference>
<feature type="domain" description="F-box protein At3g26010-like beta-propeller" evidence="7">
    <location>
        <begin position="80"/>
        <end position="290"/>
    </location>
</feature>
<evidence type="ECO:0000256" key="2">
    <source>
        <dbReference type="ARBA" id="ARBA00022556"/>
    </source>
</evidence>
<dbReference type="EMBL" id="JACGWM010000010">
    <property type="protein sequence ID" value="KAL0346677.1"/>
    <property type="molecule type" value="Genomic_DNA"/>
</dbReference>
<dbReference type="GO" id="GO:0008780">
    <property type="term" value="F:acyl-[acyl-carrier-protein]-UDP-N-acetylglucosamine O-acyltransferase activity"/>
    <property type="evidence" value="ECO:0007669"/>
    <property type="project" value="InterPro"/>
</dbReference>
<dbReference type="GO" id="GO:0016020">
    <property type="term" value="C:membrane"/>
    <property type="evidence" value="ECO:0007669"/>
    <property type="project" value="GOC"/>
</dbReference>
<dbReference type="GO" id="GO:0009245">
    <property type="term" value="P:lipid A biosynthetic process"/>
    <property type="evidence" value="ECO:0007669"/>
    <property type="project" value="UniProtKB-KW"/>
</dbReference>
<evidence type="ECO:0000256" key="1">
    <source>
        <dbReference type="ARBA" id="ARBA00022516"/>
    </source>
</evidence>
<evidence type="ECO:0000313" key="8">
    <source>
        <dbReference type="EMBL" id="KAL0346677.1"/>
    </source>
</evidence>
<dbReference type="InterPro" id="IPR011004">
    <property type="entry name" value="Trimer_LpxA-like_sf"/>
</dbReference>
<dbReference type="InterPro" id="IPR001451">
    <property type="entry name" value="Hexapep"/>
</dbReference>
<evidence type="ECO:0000256" key="3">
    <source>
        <dbReference type="ARBA" id="ARBA00022679"/>
    </source>
</evidence>
<gene>
    <name evidence="8" type="ORF">Scaly_1683700</name>
</gene>
<dbReference type="Gene3D" id="1.20.1180.10">
    <property type="entry name" value="Udp N-acetylglucosamine O-acyltransferase, C-terminal domain"/>
    <property type="match status" value="1"/>
</dbReference>
<dbReference type="InterPro" id="IPR029098">
    <property type="entry name" value="Acetyltransf_C"/>
</dbReference>
<evidence type="ECO:0000259" key="6">
    <source>
        <dbReference type="Pfam" id="PF13720"/>
    </source>
</evidence>
<dbReference type="NCBIfam" id="TIGR01640">
    <property type="entry name" value="F_box_assoc_1"/>
    <property type="match status" value="1"/>
</dbReference>
<reference evidence="8" key="1">
    <citation type="submission" date="2020-06" db="EMBL/GenBank/DDBJ databases">
        <authorList>
            <person name="Li T."/>
            <person name="Hu X."/>
            <person name="Zhang T."/>
            <person name="Song X."/>
            <person name="Zhang H."/>
            <person name="Dai N."/>
            <person name="Sheng W."/>
            <person name="Hou X."/>
            <person name="Wei L."/>
        </authorList>
    </citation>
    <scope>NUCLEOTIDE SEQUENCE</scope>
    <source>
        <strain evidence="8">KEN8</strain>
        <tissue evidence="8">Leaf</tissue>
    </source>
</reference>
<keyword evidence="4" id="KW-0443">Lipid metabolism</keyword>
<keyword evidence="1" id="KW-0444">Lipid biosynthesis</keyword>
<reference evidence="8" key="2">
    <citation type="journal article" date="2024" name="Plant">
        <title>Genomic evolution and insights into agronomic trait innovations of Sesamum species.</title>
        <authorList>
            <person name="Miao H."/>
            <person name="Wang L."/>
            <person name="Qu L."/>
            <person name="Liu H."/>
            <person name="Sun Y."/>
            <person name="Le M."/>
            <person name="Wang Q."/>
            <person name="Wei S."/>
            <person name="Zheng Y."/>
            <person name="Lin W."/>
            <person name="Duan Y."/>
            <person name="Cao H."/>
            <person name="Xiong S."/>
            <person name="Wang X."/>
            <person name="Wei L."/>
            <person name="Li C."/>
            <person name="Ma Q."/>
            <person name="Ju M."/>
            <person name="Zhao R."/>
            <person name="Li G."/>
            <person name="Mu C."/>
            <person name="Tian Q."/>
            <person name="Mei H."/>
            <person name="Zhang T."/>
            <person name="Gao T."/>
            <person name="Zhang H."/>
        </authorList>
    </citation>
    <scope>NUCLEOTIDE SEQUENCE</scope>
    <source>
        <strain evidence="8">KEN8</strain>
    </source>
</reference>
<feature type="domain" description="UDP N-acetylglucosamine O-acyltransferase C-terminal" evidence="6">
    <location>
        <begin position="584"/>
        <end position="675"/>
    </location>
</feature>
<evidence type="ECO:0000259" key="7">
    <source>
        <dbReference type="Pfam" id="PF24750"/>
    </source>
</evidence>
<accession>A0AAW2NUP3</accession>
<protein>
    <submittedName>
        <fullName evidence="8">Acyl-[acyl-carrier-protein]--UDP-N-acetylglucosamine O-acyltransferase, mitochondrial</fullName>
    </submittedName>
</protein>
<dbReference type="Pfam" id="PF00132">
    <property type="entry name" value="Hexapep"/>
    <property type="match status" value="1"/>
</dbReference>
<dbReference type="InterPro" id="IPR037157">
    <property type="entry name" value="Acetyltransf_C_sf"/>
</dbReference>
<dbReference type="Gene3D" id="2.160.10.10">
    <property type="entry name" value="Hexapeptide repeat proteins"/>
    <property type="match status" value="1"/>
</dbReference>
<keyword evidence="5" id="KW-0012">Acyltransferase</keyword>
<comment type="caution">
    <text evidence="8">The sequence shown here is derived from an EMBL/GenBank/DDBJ whole genome shotgun (WGS) entry which is preliminary data.</text>
</comment>
<dbReference type="SUPFAM" id="SSF51161">
    <property type="entry name" value="Trimeric LpxA-like enzymes"/>
    <property type="match status" value="2"/>
</dbReference>